<comment type="caution">
    <text evidence="2">The sequence shown here is derived from an EMBL/GenBank/DDBJ whole genome shotgun (WGS) entry which is preliminary data.</text>
</comment>
<dbReference type="PANTHER" id="PTHR43861">
    <property type="entry name" value="TRANS-ACONITATE 2-METHYLTRANSFERASE-RELATED"/>
    <property type="match status" value="1"/>
</dbReference>
<dbReference type="Pfam" id="PF13489">
    <property type="entry name" value="Methyltransf_23"/>
    <property type="match status" value="1"/>
</dbReference>
<gene>
    <name evidence="2" type="ORF">FIA58_017320</name>
</gene>
<keyword evidence="3" id="KW-1185">Reference proteome</keyword>
<feature type="transmembrane region" description="Helical" evidence="1">
    <location>
        <begin position="277"/>
        <end position="297"/>
    </location>
</feature>
<dbReference type="CDD" id="cd02440">
    <property type="entry name" value="AdoMet_MTases"/>
    <property type="match status" value="1"/>
</dbReference>
<evidence type="ECO:0000256" key="1">
    <source>
        <dbReference type="SAM" id="Phobius"/>
    </source>
</evidence>
<dbReference type="RefSeq" id="WP_140963959.1">
    <property type="nucleotide sequence ID" value="NZ_VEVQ02000014.1"/>
</dbReference>
<organism evidence="2 3">
    <name type="scientific">Flavobacterium jejuense</name>
    <dbReference type="NCBI Taxonomy" id="1544455"/>
    <lineage>
        <taxon>Bacteria</taxon>
        <taxon>Pseudomonadati</taxon>
        <taxon>Bacteroidota</taxon>
        <taxon>Flavobacteriia</taxon>
        <taxon>Flavobacteriales</taxon>
        <taxon>Flavobacteriaceae</taxon>
        <taxon>Flavobacterium</taxon>
    </lineage>
</organism>
<reference evidence="2" key="1">
    <citation type="submission" date="2019-05" db="EMBL/GenBank/DDBJ databases">
        <authorList>
            <person name="Lianzixin W."/>
        </authorList>
    </citation>
    <scope>NUCLEOTIDE SEQUENCE</scope>
    <source>
        <strain evidence="2">EC11</strain>
    </source>
</reference>
<keyword evidence="1" id="KW-0472">Membrane</keyword>
<dbReference type="SUPFAM" id="SSF53335">
    <property type="entry name" value="S-adenosyl-L-methionine-dependent methyltransferases"/>
    <property type="match status" value="1"/>
</dbReference>
<sequence>MGNCIFCNGIQQNVFFEIKNANSSFEILKCENCNAYTLDPIPTETELAEVYNTGYYGKGGAKFILFVEYFVDAFRGIRAKRAINRIPQNGTVLDIGCGSGAFLNYLKKRYNFSLSGIEIKGDAAIRAADCNQGFELHIGFLQDIDFGIKTFDLITMYHVFEHLITPKEDIKKISSLIKNNGRLIISMPNINSWQATLFKDKWFHLDFPRHLIFFKPKDFKEVMQLNGFYLESEHYISWEQNPFGYIQSSLNVVCKNQNFLYEFLKTNAKSNYTLSDWFQLSLQILFAGVTLPLFLIIDVFESFFKKSATVEYTFKYQSKND</sequence>
<keyword evidence="1" id="KW-1133">Transmembrane helix</keyword>
<dbReference type="GO" id="GO:0008168">
    <property type="term" value="F:methyltransferase activity"/>
    <property type="evidence" value="ECO:0007669"/>
    <property type="project" value="UniProtKB-KW"/>
</dbReference>
<name>A0ABX0IUQ7_9FLAO</name>
<evidence type="ECO:0000313" key="3">
    <source>
        <dbReference type="Proteomes" id="UP000817854"/>
    </source>
</evidence>
<dbReference type="PANTHER" id="PTHR43861:SF6">
    <property type="entry name" value="METHYLTRANSFERASE TYPE 11"/>
    <property type="match status" value="1"/>
</dbReference>
<evidence type="ECO:0000313" key="2">
    <source>
        <dbReference type="EMBL" id="NHN27443.1"/>
    </source>
</evidence>
<reference evidence="2" key="2">
    <citation type="submission" date="2020-02" db="EMBL/GenBank/DDBJ databases">
        <title>Flavobacterium profundi sp. nov., isolated from a deep-sea seamount.</title>
        <authorList>
            <person name="Zhang D.-C."/>
        </authorList>
    </citation>
    <scope>NUCLEOTIDE SEQUENCE</scope>
    <source>
        <strain evidence="2">EC11</strain>
    </source>
</reference>
<dbReference type="InterPro" id="IPR029063">
    <property type="entry name" value="SAM-dependent_MTases_sf"/>
</dbReference>
<dbReference type="Gene3D" id="3.40.50.150">
    <property type="entry name" value="Vaccinia Virus protein VP39"/>
    <property type="match status" value="1"/>
</dbReference>
<dbReference type="GO" id="GO:0032259">
    <property type="term" value="P:methylation"/>
    <property type="evidence" value="ECO:0007669"/>
    <property type="project" value="UniProtKB-KW"/>
</dbReference>
<proteinExistence type="predicted"/>
<dbReference type="EMBL" id="VEVQ02000014">
    <property type="protein sequence ID" value="NHN27443.1"/>
    <property type="molecule type" value="Genomic_DNA"/>
</dbReference>
<keyword evidence="1" id="KW-0812">Transmembrane</keyword>
<protein>
    <submittedName>
        <fullName evidence="2">Class I SAM-dependent methyltransferase</fullName>
    </submittedName>
</protein>
<keyword evidence="2" id="KW-0489">Methyltransferase</keyword>
<accession>A0ABX0IUQ7</accession>
<keyword evidence="2" id="KW-0808">Transferase</keyword>
<dbReference type="Proteomes" id="UP000817854">
    <property type="component" value="Unassembled WGS sequence"/>
</dbReference>